<dbReference type="Pfam" id="PF13417">
    <property type="entry name" value="GST_N_3"/>
    <property type="match status" value="1"/>
</dbReference>
<accession>A0A1I7C0Y1</accession>
<dbReference type="eggNOG" id="COG0625">
    <property type="taxonomic scope" value="Bacteria"/>
</dbReference>
<dbReference type="Gene3D" id="1.20.1050.10">
    <property type="match status" value="1"/>
</dbReference>
<name>A0A1I7C0Y1_9RHOB</name>
<proteinExistence type="predicted"/>
<sequence length="203" mass="22462">MKLYHSPASPFVRKVCVLLHELQKTDAVALEPVATTAFDSSEVLIASNPLGKIPALERSDGPTLYDSRVICAYLDDRFAGALYPSGARRWEALTLEATGDGIMECAVSMTYETRLRPPEQQSSQWIEAQWAKIARAVSVLNGRWISHLSGALDMGHISVACALAYVDFRHPQRDWRKDNAGLAEWFAGFESRPSMQATRPPVA</sequence>
<dbReference type="InterPro" id="IPR036282">
    <property type="entry name" value="Glutathione-S-Trfase_C_sf"/>
</dbReference>
<keyword evidence="3" id="KW-1185">Reference proteome</keyword>
<dbReference type="OrthoDB" id="9795329at2"/>
<dbReference type="SUPFAM" id="SSF47616">
    <property type="entry name" value="GST C-terminal domain-like"/>
    <property type="match status" value="1"/>
</dbReference>
<evidence type="ECO:0000313" key="2">
    <source>
        <dbReference type="EMBL" id="SFT93090.1"/>
    </source>
</evidence>
<dbReference type="RefSeq" id="WP_027262804.1">
    <property type="nucleotide sequence ID" value="NZ_FPAW01000013.1"/>
</dbReference>
<evidence type="ECO:0000259" key="1">
    <source>
        <dbReference type="PROSITE" id="PS50404"/>
    </source>
</evidence>
<evidence type="ECO:0000313" key="3">
    <source>
        <dbReference type="Proteomes" id="UP000182466"/>
    </source>
</evidence>
<dbReference type="InterPro" id="IPR036249">
    <property type="entry name" value="Thioredoxin-like_sf"/>
</dbReference>
<dbReference type="GO" id="GO:0016740">
    <property type="term" value="F:transferase activity"/>
    <property type="evidence" value="ECO:0007669"/>
    <property type="project" value="UniProtKB-KW"/>
</dbReference>
<dbReference type="SUPFAM" id="SSF52833">
    <property type="entry name" value="Thioredoxin-like"/>
    <property type="match status" value="1"/>
</dbReference>
<dbReference type="CDD" id="cd03049">
    <property type="entry name" value="GST_N_3"/>
    <property type="match status" value="1"/>
</dbReference>
<dbReference type="Pfam" id="PF13410">
    <property type="entry name" value="GST_C_2"/>
    <property type="match status" value="1"/>
</dbReference>
<dbReference type="CDD" id="cd03205">
    <property type="entry name" value="GST_C_6"/>
    <property type="match status" value="1"/>
</dbReference>
<dbReference type="Gene3D" id="3.40.30.10">
    <property type="entry name" value="Glutaredoxin"/>
    <property type="match status" value="1"/>
</dbReference>
<dbReference type="Proteomes" id="UP000182466">
    <property type="component" value="Unassembled WGS sequence"/>
</dbReference>
<dbReference type="AlphaFoldDB" id="A0A1I7C0Y1"/>
<dbReference type="STRING" id="999627.SAMN05216236_11391"/>
<dbReference type="PANTHER" id="PTHR43968:SF6">
    <property type="entry name" value="GLUTATHIONE S-TRANSFERASE OMEGA"/>
    <property type="match status" value="1"/>
</dbReference>
<reference evidence="2 3" key="1">
    <citation type="submission" date="2016-10" db="EMBL/GenBank/DDBJ databases">
        <authorList>
            <person name="de Groot N.N."/>
        </authorList>
    </citation>
    <scope>NUCLEOTIDE SEQUENCE [LARGE SCALE GENOMIC DNA]</scope>
    <source>
        <strain evidence="2 3">CGMCC 1.10959</strain>
    </source>
</reference>
<dbReference type="EMBL" id="FPAW01000013">
    <property type="protein sequence ID" value="SFT93090.1"/>
    <property type="molecule type" value="Genomic_DNA"/>
</dbReference>
<gene>
    <name evidence="2" type="ORF">SAMN05216236_11391</name>
</gene>
<dbReference type="InterPro" id="IPR004045">
    <property type="entry name" value="Glutathione_S-Trfase_N"/>
</dbReference>
<feature type="domain" description="GST N-terminal" evidence="1">
    <location>
        <begin position="1"/>
        <end position="82"/>
    </location>
</feature>
<protein>
    <submittedName>
        <fullName evidence="2">Glutathione S-transferase</fullName>
    </submittedName>
</protein>
<dbReference type="PROSITE" id="PS50404">
    <property type="entry name" value="GST_NTER"/>
    <property type="match status" value="1"/>
</dbReference>
<dbReference type="PANTHER" id="PTHR43968">
    <property type="match status" value="1"/>
</dbReference>
<keyword evidence="2" id="KW-0808">Transferase</keyword>
<dbReference type="GO" id="GO:0005737">
    <property type="term" value="C:cytoplasm"/>
    <property type="evidence" value="ECO:0007669"/>
    <property type="project" value="TreeGrafter"/>
</dbReference>
<dbReference type="InterPro" id="IPR050983">
    <property type="entry name" value="GST_Omega/HSP26"/>
</dbReference>
<organism evidence="2 3">
    <name type="scientific">Sedimentitalea nanhaiensis</name>
    <dbReference type="NCBI Taxonomy" id="999627"/>
    <lineage>
        <taxon>Bacteria</taxon>
        <taxon>Pseudomonadati</taxon>
        <taxon>Pseudomonadota</taxon>
        <taxon>Alphaproteobacteria</taxon>
        <taxon>Rhodobacterales</taxon>
        <taxon>Paracoccaceae</taxon>
        <taxon>Sedimentitalea</taxon>
    </lineage>
</organism>